<proteinExistence type="predicted"/>
<sequence length="1011" mass="110811">MAGFESGQTHESIELTRPINSPTFIPTTKIKSKNFRQEYRATGRFQTDALSVKVKRSSAGRNSKAGRVTGFFSRSTTLHLPPPWPVIHASSAAPVGARKQTEKPRASRASLPAAGADRSGNPLPGLRQCQLGVSGSSSGVSPSSRRTTKDPELGRVAVELRSCGELQGLCKQHGLPANRSNIDLARSLESLFRRTNFSPSQPEEGFDVLPFPEPKPKDQPKSFKETDKGFGREYITRKNSSKAGTYRRIACLKESAGQEKRDFQTANQLDNDIQVTKRVSDKALDRVANTVSSCPSSNAITEDVGCSTSGPSTSSLQHLFATGVQDTTTCHPLGLPCHGMFNRNGCDKISDLKNKYSSMQSPVVTRRRLCSLPLAASRIKKFGDCFPGSGSFPPHAISSTVPPAFQFFVESEVGINLFIDLSSSPSDWVKSLKDEVFISQESYSRKSMALRHEIRCLGDGNKNLKTPLTEITGTETQQKGSGGSTGCVNSSLSSVSEICNSVAHPTNDDTARFLALTSNRSVVSLSGHLEEIGQVISSACTANADTKNLMICDMLSCPGDVDTLPPNSTGNSFLLEKANASPHNGFPSKSSCNSQGNLQAERGQKLDLVEHQTLEAGSVCSQDAEEGFLDHTSESASEKSSFSFFNERCEMSRSFDTCSNENHIRYCQLSLVTSSSGMKLLDIANHDEGKLTTYQAPTQRKLDCRVNNTELDGELTNHILEQLACSNAGNHVLEVEASTSNTELLSAKACKRSHISELHEDFQNKRPHVNGENQMGVAMNLRSTKSYLKESNSDPVVLLITARFEKQSNWVEVNSLDAYFSFLEALCLYQSWTQNSVSSYTDTSKVERSLQISIPSANLEVLSVESRTRYSPNNWNQNLSTTLQMPSLDRGPTSSALPYSSRMTSAVTAPHASTIKALDEIAMPSRQNKGRRVRESPRFFGRATILGVKYCGEYYSEAAPWAVFRQNQEFLQDSLVGSRAERPVREDQHEDDIRLDIERSGHSFQQHTVEV</sequence>
<dbReference type="PANTHER" id="PTHR36376">
    <property type="entry name" value="OS09G0514700 PROTEIN"/>
    <property type="match status" value="1"/>
</dbReference>
<dbReference type="Proteomes" id="UP000652761">
    <property type="component" value="Unassembled WGS sequence"/>
</dbReference>
<gene>
    <name evidence="2" type="ORF">Taro_015516</name>
</gene>
<protein>
    <submittedName>
        <fullName evidence="2">Uncharacterized protein</fullName>
    </submittedName>
</protein>
<evidence type="ECO:0000313" key="2">
    <source>
        <dbReference type="EMBL" id="MQL83032.1"/>
    </source>
</evidence>
<feature type="region of interest" description="Disordered" evidence="1">
    <location>
        <begin position="93"/>
        <end position="153"/>
    </location>
</feature>
<organism evidence="2 3">
    <name type="scientific">Colocasia esculenta</name>
    <name type="common">Wild taro</name>
    <name type="synonym">Arum esculentum</name>
    <dbReference type="NCBI Taxonomy" id="4460"/>
    <lineage>
        <taxon>Eukaryota</taxon>
        <taxon>Viridiplantae</taxon>
        <taxon>Streptophyta</taxon>
        <taxon>Embryophyta</taxon>
        <taxon>Tracheophyta</taxon>
        <taxon>Spermatophyta</taxon>
        <taxon>Magnoliopsida</taxon>
        <taxon>Liliopsida</taxon>
        <taxon>Araceae</taxon>
        <taxon>Aroideae</taxon>
        <taxon>Colocasieae</taxon>
        <taxon>Colocasia</taxon>
    </lineage>
</organism>
<comment type="caution">
    <text evidence="2">The sequence shown here is derived from an EMBL/GenBank/DDBJ whole genome shotgun (WGS) entry which is preliminary data.</text>
</comment>
<reference evidence="2" key="1">
    <citation type="submission" date="2017-07" db="EMBL/GenBank/DDBJ databases">
        <title>Taro Niue Genome Assembly and Annotation.</title>
        <authorList>
            <person name="Atibalentja N."/>
            <person name="Keating K."/>
            <person name="Fields C.J."/>
        </authorList>
    </citation>
    <scope>NUCLEOTIDE SEQUENCE</scope>
    <source>
        <strain evidence="2">Niue_2</strain>
        <tissue evidence="2">Leaf</tissue>
    </source>
</reference>
<dbReference type="AlphaFoldDB" id="A0A843UBL7"/>
<accession>A0A843UBL7</accession>
<feature type="region of interest" description="Disordered" evidence="1">
    <location>
        <begin position="197"/>
        <end position="227"/>
    </location>
</feature>
<feature type="compositionally biased region" description="Basic and acidic residues" evidence="1">
    <location>
        <begin position="214"/>
        <end position="227"/>
    </location>
</feature>
<evidence type="ECO:0000256" key="1">
    <source>
        <dbReference type="SAM" id="MobiDB-lite"/>
    </source>
</evidence>
<evidence type="ECO:0000313" key="3">
    <source>
        <dbReference type="Proteomes" id="UP000652761"/>
    </source>
</evidence>
<keyword evidence="3" id="KW-1185">Reference proteome</keyword>
<dbReference type="OrthoDB" id="603754at2759"/>
<dbReference type="PANTHER" id="PTHR36376:SF1">
    <property type="entry name" value="OS09G0514700 PROTEIN"/>
    <property type="match status" value="1"/>
</dbReference>
<dbReference type="EMBL" id="NMUH01000668">
    <property type="protein sequence ID" value="MQL83032.1"/>
    <property type="molecule type" value="Genomic_DNA"/>
</dbReference>
<name>A0A843UBL7_COLES</name>
<feature type="compositionally biased region" description="Low complexity" evidence="1">
    <location>
        <begin position="132"/>
        <end position="144"/>
    </location>
</feature>